<organism evidence="1 2">
    <name type="scientific">Dreissena polymorpha</name>
    <name type="common">Zebra mussel</name>
    <name type="synonym">Mytilus polymorpha</name>
    <dbReference type="NCBI Taxonomy" id="45954"/>
    <lineage>
        <taxon>Eukaryota</taxon>
        <taxon>Metazoa</taxon>
        <taxon>Spiralia</taxon>
        <taxon>Lophotrochozoa</taxon>
        <taxon>Mollusca</taxon>
        <taxon>Bivalvia</taxon>
        <taxon>Autobranchia</taxon>
        <taxon>Heteroconchia</taxon>
        <taxon>Euheterodonta</taxon>
        <taxon>Imparidentia</taxon>
        <taxon>Neoheterodontei</taxon>
        <taxon>Myida</taxon>
        <taxon>Dreissenoidea</taxon>
        <taxon>Dreissenidae</taxon>
        <taxon>Dreissena</taxon>
    </lineage>
</organism>
<accession>A0A9D4J2U9</accession>
<comment type="caution">
    <text evidence="1">The sequence shown here is derived from an EMBL/GenBank/DDBJ whole genome shotgun (WGS) entry which is preliminary data.</text>
</comment>
<dbReference type="EMBL" id="JAIWYP010000007">
    <property type="protein sequence ID" value="KAH3793759.1"/>
    <property type="molecule type" value="Genomic_DNA"/>
</dbReference>
<dbReference type="Proteomes" id="UP000828390">
    <property type="component" value="Unassembled WGS sequence"/>
</dbReference>
<evidence type="ECO:0000313" key="1">
    <source>
        <dbReference type="EMBL" id="KAH3793759.1"/>
    </source>
</evidence>
<gene>
    <name evidence="1" type="ORF">DPMN_147278</name>
</gene>
<evidence type="ECO:0000313" key="2">
    <source>
        <dbReference type="Proteomes" id="UP000828390"/>
    </source>
</evidence>
<dbReference type="AlphaFoldDB" id="A0A9D4J2U9"/>
<proteinExistence type="predicted"/>
<protein>
    <submittedName>
        <fullName evidence="1">Uncharacterized protein</fullName>
    </submittedName>
</protein>
<reference evidence="1" key="2">
    <citation type="submission" date="2020-11" db="EMBL/GenBank/DDBJ databases">
        <authorList>
            <person name="McCartney M.A."/>
            <person name="Auch B."/>
            <person name="Kono T."/>
            <person name="Mallez S."/>
            <person name="Becker A."/>
            <person name="Gohl D.M."/>
            <person name="Silverstein K.A.T."/>
            <person name="Koren S."/>
            <person name="Bechman K.B."/>
            <person name="Herman A."/>
            <person name="Abrahante J.E."/>
            <person name="Garbe J."/>
        </authorList>
    </citation>
    <scope>NUCLEOTIDE SEQUENCE</scope>
    <source>
        <strain evidence="1">Duluth1</strain>
        <tissue evidence="1">Whole animal</tissue>
    </source>
</reference>
<name>A0A9D4J2U9_DREPO</name>
<reference evidence="1" key="1">
    <citation type="journal article" date="2019" name="bioRxiv">
        <title>The Genome of the Zebra Mussel, Dreissena polymorpha: A Resource for Invasive Species Research.</title>
        <authorList>
            <person name="McCartney M.A."/>
            <person name="Auch B."/>
            <person name="Kono T."/>
            <person name="Mallez S."/>
            <person name="Zhang Y."/>
            <person name="Obille A."/>
            <person name="Becker A."/>
            <person name="Abrahante J.E."/>
            <person name="Garbe J."/>
            <person name="Badalamenti J.P."/>
            <person name="Herman A."/>
            <person name="Mangelson H."/>
            <person name="Liachko I."/>
            <person name="Sullivan S."/>
            <person name="Sone E.D."/>
            <person name="Koren S."/>
            <person name="Silverstein K.A.T."/>
            <person name="Beckman K.B."/>
            <person name="Gohl D.M."/>
        </authorList>
    </citation>
    <scope>NUCLEOTIDE SEQUENCE</scope>
    <source>
        <strain evidence="1">Duluth1</strain>
        <tissue evidence="1">Whole animal</tissue>
    </source>
</reference>
<sequence>MRVIFATSYQLNQLKEARRWFIDGTFKLVKPPFYQLSTMHAFVKKGDDTKQVPLVYVQMSRLRRKTILVC</sequence>
<keyword evidence="2" id="KW-1185">Reference proteome</keyword>